<keyword evidence="12" id="KW-1185">Reference proteome</keyword>
<name>A0A0F4GBC2_9PEZI</name>
<keyword evidence="3" id="KW-0863">Zinc-finger</keyword>
<dbReference type="GO" id="GO:0048284">
    <property type="term" value="P:organelle fusion"/>
    <property type="evidence" value="ECO:0007669"/>
    <property type="project" value="TreeGrafter"/>
</dbReference>
<dbReference type="CDD" id="cd16462">
    <property type="entry name" value="RING-H2_Pep3p-like"/>
    <property type="match status" value="1"/>
</dbReference>
<organism evidence="11 12">
    <name type="scientific">Zymoseptoria brevis</name>
    <dbReference type="NCBI Taxonomy" id="1047168"/>
    <lineage>
        <taxon>Eukaryota</taxon>
        <taxon>Fungi</taxon>
        <taxon>Dikarya</taxon>
        <taxon>Ascomycota</taxon>
        <taxon>Pezizomycotina</taxon>
        <taxon>Dothideomycetes</taxon>
        <taxon>Dothideomycetidae</taxon>
        <taxon>Mycosphaerellales</taxon>
        <taxon>Mycosphaerellaceae</taxon>
        <taxon>Zymoseptoria</taxon>
    </lineage>
</organism>
<evidence type="ECO:0000313" key="12">
    <source>
        <dbReference type="Proteomes" id="UP000033647"/>
    </source>
</evidence>
<keyword evidence="2" id="KW-0479">Metal-binding</keyword>
<dbReference type="GO" id="GO:0005768">
    <property type="term" value="C:endosome"/>
    <property type="evidence" value="ECO:0007669"/>
    <property type="project" value="TreeGrafter"/>
</dbReference>
<reference evidence="11 12" key="1">
    <citation type="submission" date="2015-03" db="EMBL/GenBank/DDBJ databases">
        <title>RNA-seq based gene annotation and comparative genomics of four Zymoseptoria species reveal species-specific pathogenicity related genes and transposable element activity.</title>
        <authorList>
            <person name="Grandaubert J."/>
            <person name="Bhattacharyya A."/>
            <person name="Stukenbrock E.H."/>
        </authorList>
    </citation>
    <scope>NUCLEOTIDE SEQUENCE [LARGE SCALE GENOMIC DNA]</scope>
    <source>
        <strain evidence="11 12">Zb18110</strain>
    </source>
</reference>
<dbReference type="Pfam" id="PF05131">
    <property type="entry name" value="Pep3_Vps18"/>
    <property type="match status" value="1"/>
</dbReference>
<feature type="repeat" description="CHCR" evidence="7">
    <location>
        <begin position="648"/>
        <end position="812"/>
    </location>
</feature>
<keyword evidence="8" id="KW-0175">Coiled coil</keyword>
<evidence type="ECO:0000313" key="11">
    <source>
        <dbReference type="EMBL" id="KJX93480.1"/>
    </source>
</evidence>
<evidence type="ECO:0000256" key="7">
    <source>
        <dbReference type="PROSITE-ProRule" id="PRU01006"/>
    </source>
</evidence>
<dbReference type="GO" id="GO:0030674">
    <property type="term" value="F:protein-macromolecule adaptor activity"/>
    <property type="evidence" value="ECO:0007669"/>
    <property type="project" value="TreeGrafter"/>
</dbReference>
<evidence type="ECO:0000256" key="1">
    <source>
        <dbReference type="ARBA" id="ARBA00010454"/>
    </source>
</evidence>
<dbReference type="InterPro" id="IPR058919">
    <property type="entry name" value="Pep3/Vps18_RING_C"/>
</dbReference>
<dbReference type="InterPro" id="IPR007810">
    <property type="entry name" value="Pep3/Vps18_beta-prop"/>
</dbReference>
<dbReference type="AlphaFoldDB" id="A0A0F4GBC2"/>
<dbReference type="SUPFAM" id="SSF101908">
    <property type="entry name" value="Putative isomerase YbhE"/>
    <property type="match status" value="1"/>
</dbReference>
<evidence type="ECO:0000256" key="8">
    <source>
        <dbReference type="SAM" id="Coils"/>
    </source>
</evidence>
<feature type="domain" description="Pep3/Vps18 RING C-terminal" evidence="10">
    <location>
        <begin position="887"/>
        <end position="977"/>
    </location>
</feature>
<evidence type="ECO:0000259" key="9">
    <source>
        <dbReference type="Pfam" id="PF05131"/>
    </source>
</evidence>
<dbReference type="PANTHER" id="PTHR23323:SF26">
    <property type="entry name" value="VACUOLAR PROTEIN SORTING-ASSOCIATED PROTEIN 18 HOMOLOG"/>
    <property type="match status" value="1"/>
</dbReference>
<gene>
    <name evidence="11" type="ORF">TI39_contig4309g00016</name>
</gene>
<evidence type="ECO:0000259" key="10">
    <source>
        <dbReference type="Pfam" id="PF26148"/>
    </source>
</evidence>
<feature type="domain" description="Pep3/Vps18 beta-propeller" evidence="9">
    <location>
        <begin position="41"/>
        <end position="415"/>
    </location>
</feature>
<proteinExistence type="inferred from homology"/>
<evidence type="ECO:0000256" key="6">
    <source>
        <dbReference type="ARBA" id="ARBA00029433"/>
    </source>
</evidence>
<dbReference type="EMBL" id="LAFY01004268">
    <property type="protein sequence ID" value="KJX93480.1"/>
    <property type="molecule type" value="Genomic_DNA"/>
</dbReference>
<feature type="coiled-coil region" evidence="8">
    <location>
        <begin position="842"/>
        <end position="876"/>
    </location>
</feature>
<keyword evidence="5" id="KW-0472">Membrane</keyword>
<dbReference type="Pfam" id="PF26148">
    <property type="entry name" value="VPS18_RING_C"/>
    <property type="match status" value="1"/>
</dbReference>
<comment type="similarity">
    <text evidence="1">Belongs to the VPS18 family.</text>
</comment>
<sequence>MAFHINNNGNIFSSEAATENAMALEATGGYIAGAQDDSQLPIFDVQKVQMRFDISADFVAAAVANNVLVLALSTGRILRFDLERPEDIDDIDLPKRPAEIGVIRKLFLDPSASHLLISTTSGENYYLHTQSRQPKALGKFPKGVQIESIAWNPSEPTASTREILIGSADGHVYETYIEPNAEFYRNQEKYFRTVYSPQDGPVVGLFADVVSTRPETRRVLVATPQKLLHFVGRTGGRGYESNGSIYTKLFESEAPTVHEVDRTGGISPSCLAVSPDSPDALSFSSERQSMERAYAWLSAQGIFHGNLTTSVPDLVSLGKQVFRESKSFPQSKMPAIQTAGGRSRATQPPISSMVLTQFHMLALVEGTLTAINRLDDTVVYSQQILETSANLGLFTDQQKNTFWLFTAEEIFEIVVTDEARDVWKIMLKQGQYDAAQKYAKTAEQRDAVASMTGDHLMSLGKYAEAALVFGKSTKAFEDVALGFIDKGEQDALRKYLTVKLSILKKSAIMQRMMLASWLLELYMAKLNQLDDTISTRAELTANGSGTTSSDTERQLPIFRNEYQDFVTKYKTDLDRKTAYEIISAHGREEELLFYANVVEDYNYVLSYWVNRERWTEAMSVLKKQTDPEMFYRYSTVLMAHVSADLIDVLKRQANLDTKKIIPALLNYNKAAGSSVSIRDNQAILYLRFCIDHLLSTEPAVHNTLISMYAAHPTRDESALLTYLETQARNHDQFYDADFALRLCIAHKRVQSAVHVYETMQQYASAVDLALKYDEVELAASVADRAGTDDTLRKKLWLKVAKKVIGQNKGIKTAIEFLRRCELLRIEDLIPFFPDFIVIDDFKEEICAALEDYSRQIEDLKREMDESASTAKHIKDDIKALDQRYAIVEPGERCWKCRLPLLMRQFFVFPCQHAFHADCLGEMVMHAAGMGKSKRIRELQKEIGRGVALGKRREGMVRELDGLVAGACVLCSELAVKQIDEPFITAADDKNEWAL</sequence>
<dbReference type="STRING" id="1047168.A0A0F4GBC2"/>
<evidence type="ECO:0000256" key="4">
    <source>
        <dbReference type="ARBA" id="ARBA00022833"/>
    </source>
</evidence>
<comment type="caution">
    <text evidence="11">The sequence shown here is derived from an EMBL/GenBank/DDBJ whole genome shotgun (WGS) entry which is preliminary data.</text>
</comment>
<dbReference type="GO" id="GO:0007032">
    <property type="term" value="P:endosome organization"/>
    <property type="evidence" value="ECO:0007669"/>
    <property type="project" value="TreeGrafter"/>
</dbReference>
<dbReference type="OrthoDB" id="1845386at2759"/>
<accession>A0A0F4GBC2</accession>
<evidence type="ECO:0000256" key="2">
    <source>
        <dbReference type="ARBA" id="ARBA00022723"/>
    </source>
</evidence>
<protein>
    <submittedName>
        <fullName evidence="11">Vacuolar protein sorting protein DigA</fullName>
    </submittedName>
</protein>
<evidence type="ECO:0000256" key="5">
    <source>
        <dbReference type="ARBA" id="ARBA00023136"/>
    </source>
</evidence>
<dbReference type="InterPro" id="IPR000547">
    <property type="entry name" value="Clathrin_H-chain/VPS_repeat"/>
</dbReference>
<comment type="subcellular location">
    <subcellularLocation>
        <location evidence="6">Endomembrane system</location>
        <topology evidence="6">Peripheral membrane protein</topology>
        <orientation evidence="6">Cytoplasmic side</orientation>
    </subcellularLocation>
</comment>
<dbReference type="Proteomes" id="UP000033647">
    <property type="component" value="Unassembled WGS sequence"/>
</dbReference>
<keyword evidence="4" id="KW-0862">Zinc</keyword>
<dbReference type="GO" id="GO:0030897">
    <property type="term" value="C:HOPS complex"/>
    <property type="evidence" value="ECO:0007669"/>
    <property type="project" value="TreeGrafter"/>
</dbReference>
<dbReference type="GO" id="GO:0007033">
    <property type="term" value="P:vacuole organization"/>
    <property type="evidence" value="ECO:0007669"/>
    <property type="project" value="TreeGrafter"/>
</dbReference>
<evidence type="ECO:0000256" key="3">
    <source>
        <dbReference type="ARBA" id="ARBA00022771"/>
    </source>
</evidence>
<dbReference type="PANTHER" id="PTHR23323">
    <property type="entry name" value="VACUOLAR PROTEIN SORTING-ASSOCIATED PROTEIN"/>
    <property type="match status" value="1"/>
</dbReference>
<dbReference type="GO" id="GO:0006904">
    <property type="term" value="P:vesicle docking involved in exocytosis"/>
    <property type="evidence" value="ECO:0007669"/>
    <property type="project" value="TreeGrafter"/>
</dbReference>
<dbReference type="PROSITE" id="PS50236">
    <property type="entry name" value="CHCR"/>
    <property type="match status" value="1"/>
</dbReference>
<dbReference type="GO" id="GO:0006886">
    <property type="term" value="P:intracellular protein transport"/>
    <property type="evidence" value="ECO:0007669"/>
    <property type="project" value="UniProtKB-UniRule"/>
</dbReference>
<dbReference type="GO" id="GO:0008270">
    <property type="term" value="F:zinc ion binding"/>
    <property type="evidence" value="ECO:0007669"/>
    <property type="project" value="UniProtKB-KW"/>
</dbReference>